<sequence>MSDMQPPNSSFINYPAPKAYDIPFKAPPPGNNPVLKGPLLQHLSTLVAAVPFVQSYLWSNAGFASLRKLKEIDGVDIRYDPTVIPLAQPNDPAPANYTDASNLRAPPDSGANGRFYSIKDFHDAYLSGALTPTDVVEHLLPLIRRDVPQRTPYSTAFMDTKVDLVRAAAAASTQRYKLGQPLGVLDGVPFGVKDDVQVNGYRRYIGARHDVSNGGEGETSFCARALEKEGAILVGTLTMHELGMDTTNNNPIWGTPVNPYNTCYYTGGSSGGPASAVSHGLIPFAIGSDGGGSIRLPSNYCGIYGLKPSHSRVSMAPMADSTSSVTTHGPIAANMSDLAISYRVLAQPDPSTFPSSHFRAPNPHTSHRPKVVGIYKPWLDRADGPVQEAIYAALGYFEKQLGYEVIDVTIPLTTDGQLAHAMTIMAEGATAYKHSVYDLSAPNRILLSVGRQTPASDFILAQRVRNLQMQHLAHLFQKHPGLIIVSPTSPNAGWPIDPKDLSHGVSDANMQLRNMEYVWFANFTGVPCIQFPVGYVQGVRGEGRVPMGLCGHGEWGGEEGLLEFGFDGERFLHEGVEGGRIMPEGWVDVLKLKVEAEA</sequence>
<reference evidence="3" key="1">
    <citation type="submission" date="2021-02" db="EMBL/GenBank/DDBJ databases">
        <authorList>
            <person name="Syme A R."/>
            <person name="Syme A R."/>
            <person name="Moolhuijzen P."/>
        </authorList>
    </citation>
    <scope>NUCLEOTIDE SEQUENCE</scope>
    <source>
        <strain evidence="3">W1-1</strain>
    </source>
</reference>
<dbReference type="AlphaFoldDB" id="A0A6S6WRB3"/>
<name>A0A6S6WRB3_9PLEO</name>
<gene>
    <name evidence="3" type="ORF">PTTW11_11330</name>
</gene>
<evidence type="ECO:0000313" key="4">
    <source>
        <dbReference type="Proteomes" id="UP000472372"/>
    </source>
</evidence>
<evidence type="ECO:0000259" key="2">
    <source>
        <dbReference type="Pfam" id="PF01425"/>
    </source>
</evidence>
<accession>A0A6S6WRB3</accession>
<dbReference type="Pfam" id="PF01425">
    <property type="entry name" value="Amidase"/>
    <property type="match status" value="1"/>
</dbReference>
<dbReference type="GO" id="GO:0003824">
    <property type="term" value="F:catalytic activity"/>
    <property type="evidence" value="ECO:0007669"/>
    <property type="project" value="InterPro"/>
</dbReference>
<dbReference type="EMBL" id="HG992988">
    <property type="protein sequence ID" value="CAE7220576.1"/>
    <property type="molecule type" value="Genomic_DNA"/>
</dbReference>
<dbReference type="InterPro" id="IPR036928">
    <property type="entry name" value="AS_sf"/>
</dbReference>
<dbReference type="PROSITE" id="PS00571">
    <property type="entry name" value="AMIDASES"/>
    <property type="match status" value="1"/>
</dbReference>
<organism evidence="3 4">
    <name type="scientific">Pyrenophora teres f. teres</name>
    <dbReference type="NCBI Taxonomy" id="97479"/>
    <lineage>
        <taxon>Eukaryota</taxon>
        <taxon>Fungi</taxon>
        <taxon>Dikarya</taxon>
        <taxon>Ascomycota</taxon>
        <taxon>Pezizomycotina</taxon>
        <taxon>Dothideomycetes</taxon>
        <taxon>Pleosporomycetidae</taxon>
        <taxon>Pleosporales</taxon>
        <taxon>Pleosporineae</taxon>
        <taxon>Pleosporaceae</taxon>
        <taxon>Pyrenophora</taxon>
    </lineage>
</organism>
<evidence type="ECO:0000256" key="1">
    <source>
        <dbReference type="ARBA" id="ARBA00009199"/>
    </source>
</evidence>
<dbReference type="SUPFAM" id="SSF75304">
    <property type="entry name" value="Amidase signature (AS) enzymes"/>
    <property type="match status" value="1"/>
</dbReference>
<dbReference type="InterPro" id="IPR023631">
    <property type="entry name" value="Amidase_dom"/>
</dbReference>
<dbReference type="InterPro" id="IPR020556">
    <property type="entry name" value="Amidase_CS"/>
</dbReference>
<dbReference type="PANTHER" id="PTHR11895">
    <property type="entry name" value="TRANSAMIDASE"/>
    <property type="match status" value="1"/>
</dbReference>
<protein>
    <submittedName>
        <fullName evidence="3">GatA</fullName>
    </submittedName>
</protein>
<dbReference type="PANTHER" id="PTHR11895:SF67">
    <property type="entry name" value="AMIDASE DOMAIN-CONTAINING PROTEIN"/>
    <property type="match status" value="1"/>
</dbReference>
<proteinExistence type="inferred from homology"/>
<dbReference type="InterPro" id="IPR000120">
    <property type="entry name" value="Amidase"/>
</dbReference>
<dbReference type="Gene3D" id="3.90.1300.10">
    <property type="entry name" value="Amidase signature (AS) domain"/>
    <property type="match status" value="1"/>
</dbReference>
<comment type="similarity">
    <text evidence="1">Belongs to the amidase family.</text>
</comment>
<evidence type="ECO:0000313" key="3">
    <source>
        <dbReference type="EMBL" id="CAE7220576.1"/>
    </source>
</evidence>
<feature type="domain" description="Amidase" evidence="2">
    <location>
        <begin position="157"/>
        <end position="562"/>
    </location>
</feature>
<dbReference type="Proteomes" id="UP000472372">
    <property type="component" value="Chromosome 12"/>
</dbReference>